<protein>
    <submittedName>
        <fullName evidence="2">Uncharacterized protein</fullName>
    </submittedName>
</protein>
<dbReference type="Proteomes" id="UP000299102">
    <property type="component" value="Unassembled WGS sequence"/>
</dbReference>
<evidence type="ECO:0000313" key="2">
    <source>
        <dbReference type="EMBL" id="GBP97213.1"/>
    </source>
</evidence>
<gene>
    <name evidence="2" type="ORF">EVAR_66223_1</name>
</gene>
<accession>A0A4C2ACX2</accession>
<evidence type="ECO:0000313" key="3">
    <source>
        <dbReference type="Proteomes" id="UP000299102"/>
    </source>
</evidence>
<evidence type="ECO:0000256" key="1">
    <source>
        <dbReference type="SAM" id="MobiDB-lite"/>
    </source>
</evidence>
<keyword evidence="3" id="KW-1185">Reference proteome</keyword>
<reference evidence="2 3" key="1">
    <citation type="journal article" date="2019" name="Commun. Biol.">
        <title>The bagworm genome reveals a unique fibroin gene that provides high tensile strength.</title>
        <authorList>
            <person name="Kono N."/>
            <person name="Nakamura H."/>
            <person name="Ohtoshi R."/>
            <person name="Tomita M."/>
            <person name="Numata K."/>
            <person name="Arakawa K."/>
        </authorList>
    </citation>
    <scope>NUCLEOTIDE SEQUENCE [LARGE SCALE GENOMIC DNA]</scope>
</reference>
<name>A0A4C2ACX2_EUMVA</name>
<dbReference type="EMBL" id="BGZK01002896">
    <property type="protein sequence ID" value="GBP97213.1"/>
    <property type="molecule type" value="Genomic_DNA"/>
</dbReference>
<dbReference type="AlphaFoldDB" id="A0A4C2ACX2"/>
<organism evidence="2 3">
    <name type="scientific">Eumeta variegata</name>
    <name type="common">Bagworm moth</name>
    <name type="synonym">Eumeta japonica</name>
    <dbReference type="NCBI Taxonomy" id="151549"/>
    <lineage>
        <taxon>Eukaryota</taxon>
        <taxon>Metazoa</taxon>
        <taxon>Ecdysozoa</taxon>
        <taxon>Arthropoda</taxon>
        <taxon>Hexapoda</taxon>
        <taxon>Insecta</taxon>
        <taxon>Pterygota</taxon>
        <taxon>Neoptera</taxon>
        <taxon>Endopterygota</taxon>
        <taxon>Lepidoptera</taxon>
        <taxon>Glossata</taxon>
        <taxon>Ditrysia</taxon>
        <taxon>Tineoidea</taxon>
        <taxon>Psychidae</taxon>
        <taxon>Oiketicinae</taxon>
        <taxon>Eumeta</taxon>
    </lineage>
</organism>
<sequence>MNIVSNVNQSQRTRLGCGHSITAAKDSLRFNIKLIRAPRQRLMWVLCDDPCGCGSISAITRFVCVIVERYLYLYRFYIDNSNVRERVKFNVSPGSISAIGNEIRVKSYKFLWNNFIGIESKAEMWSRPRSALESRGGSVSESKARPRS</sequence>
<feature type="region of interest" description="Disordered" evidence="1">
    <location>
        <begin position="127"/>
        <end position="148"/>
    </location>
</feature>
<comment type="caution">
    <text evidence="2">The sequence shown here is derived from an EMBL/GenBank/DDBJ whole genome shotgun (WGS) entry which is preliminary data.</text>
</comment>
<proteinExistence type="predicted"/>